<keyword evidence="2" id="KW-1185">Reference proteome</keyword>
<protein>
    <submittedName>
        <fullName evidence="1">Uncharacterized protein</fullName>
    </submittedName>
</protein>
<sequence>MMVDLIASLTRGAIYVSGEGLRCRVALLASSLSTPVEKRTIAFVSGHIHCQCSVEDTKVLLPIKPLIEPPEAAGRRNSSTGTELNTFTVISTIPKILVGNLTLRPGEEFNVLYSEVIPKSTCPSFRGLAVRYSWKLAFHCQVLGQATTVIHIPLWIMILPEVEKVLLSNGDGIRRASNGDSAVDGKLPEELTFREHNADGEDEVFVHNGPVNLESALQSLDELTKKRNPKIFNIDCQFGKLGKLTLSKTKFRLGEEIYGKFDFTDKNVTCIQYLVSLIGDEHICEDHRKPKGVAFSENIVSRANDFCLCLQQSNFSLPIPLHITHSFSSEIIELKWKLRFEFVLSTEAFHLDVPQVANEQQSVLWRAPVRIPVETIAWNLPLDIYPTDPVQVHSVHLRDSLGGEVKVQL</sequence>
<dbReference type="AlphaFoldDB" id="A0A1D1W6D8"/>
<accession>A0A1D1W6D8</accession>
<organism evidence="1 2">
    <name type="scientific">Ramazzottius varieornatus</name>
    <name type="common">Water bear</name>
    <name type="synonym">Tardigrade</name>
    <dbReference type="NCBI Taxonomy" id="947166"/>
    <lineage>
        <taxon>Eukaryota</taxon>
        <taxon>Metazoa</taxon>
        <taxon>Ecdysozoa</taxon>
        <taxon>Tardigrada</taxon>
        <taxon>Eutardigrada</taxon>
        <taxon>Parachela</taxon>
        <taxon>Hypsibioidea</taxon>
        <taxon>Ramazzottiidae</taxon>
        <taxon>Ramazzottius</taxon>
    </lineage>
</organism>
<comment type="caution">
    <text evidence="1">The sequence shown here is derived from an EMBL/GenBank/DDBJ whole genome shotgun (WGS) entry which is preliminary data.</text>
</comment>
<dbReference type="InterPro" id="IPR014848">
    <property type="entry name" value="Rgp1"/>
</dbReference>
<dbReference type="STRING" id="947166.A0A1D1W6D8"/>
<dbReference type="EMBL" id="BDGG01000019">
    <property type="protein sequence ID" value="GAV08876.1"/>
    <property type="molecule type" value="Genomic_DNA"/>
</dbReference>
<reference evidence="1 2" key="1">
    <citation type="journal article" date="2016" name="Nat. Commun.">
        <title>Extremotolerant tardigrade genome and improved radiotolerance of human cultured cells by tardigrade-unique protein.</title>
        <authorList>
            <person name="Hashimoto T."/>
            <person name="Horikawa D.D."/>
            <person name="Saito Y."/>
            <person name="Kuwahara H."/>
            <person name="Kozuka-Hata H."/>
            <person name="Shin-I T."/>
            <person name="Minakuchi Y."/>
            <person name="Ohishi K."/>
            <person name="Motoyama A."/>
            <person name="Aizu T."/>
            <person name="Enomoto A."/>
            <person name="Kondo K."/>
            <person name="Tanaka S."/>
            <person name="Hara Y."/>
            <person name="Koshikawa S."/>
            <person name="Sagara H."/>
            <person name="Miura T."/>
            <person name="Yokobori S."/>
            <person name="Miyagawa K."/>
            <person name="Suzuki Y."/>
            <person name="Kubo T."/>
            <person name="Oyama M."/>
            <person name="Kohara Y."/>
            <person name="Fujiyama A."/>
            <person name="Arakawa K."/>
            <person name="Katayama T."/>
            <person name="Toyoda A."/>
            <person name="Kunieda T."/>
        </authorList>
    </citation>
    <scope>NUCLEOTIDE SEQUENCE [LARGE SCALE GENOMIC DNA]</scope>
    <source>
        <strain evidence="1 2">YOKOZUNA-1</strain>
    </source>
</reference>
<dbReference type="OrthoDB" id="1918at2759"/>
<dbReference type="PANTHER" id="PTHR12507">
    <property type="entry name" value="REDUCED GROWTH PHENOTYPE 1 RGP1, YEAST -RELATED"/>
    <property type="match status" value="1"/>
</dbReference>
<dbReference type="Proteomes" id="UP000186922">
    <property type="component" value="Unassembled WGS sequence"/>
</dbReference>
<evidence type="ECO:0000313" key="2">
    <source>
        <dbReference type="Proteomes" id="UP000186922"/>
    </source>
</evidence>
<evidence type="ECO:0000313" key="1">
    <source>
        <dbReference type="EMBL" id="GAV08876.1"/>
    </source>
</evidence>
<dbReference type="Pfam" id="PF08737">
    <property type="entry name" value="Rgp1"/>
    <property type="match status" value="2"/>
</dbReference>
<gene>
    <name evidence="1" type="primary">RvY_18504-1</name>
    <name evidence="1" type="synonym">RvY_18504.1</name>
    <name evidence="1" type="ORF">RvY_18504</name>
</gene>
<name>A0A1D1W6D8_RAMVA</name>
<proteinExistence type="predicted"/>